<accession>A0AAI8XPN3</accession>
<dbReference type="RefSeq" id="WP_073904986.1">
    <property type="nucleotide sequence ID" value="NZ_AP027452.1"/>
</dbReference>
<dbReference type="EMBL" id="AP027452">
    <property type="protein sequence ID" value="BDY30206.1"/>
    <property type="molecule type" value="Genomic_DNA"/>
</dbReference>
<keyword evidence="2" id="KW-0418">Kinase</keyword>
<protein>
    <submittedName>
        <fullName evidence="2">N-acetylmuramic acid/N-acetylglucosamine kinase</fullName>
        <ecNumber evidence="2">2.7.1.-</ecNumber>
    </submittedName>
</protein>
<dbReference type="EC" id="2.7.1.-" evidence="2"/>
<sequence>MTTPAVLGFDIGGSKTQAVRVENGIVTAEALAGSANISSVGIEEAGRQLDVILDRLGANGIRAVCAGAAGVETPAAEARLRDLLAVRLPCARVRVVHDSQLILAAAGVMDGIALISGTGSVAWGRRGDRQTRTGGWGYLLGDEGSGYWVAREAVRRSLTRVDHGEPADRLGQQLAADCGLQFPGQLLDHFYAQPDRRYWAGRARVVFELASDGDAVSRQIVDQAGAALAGLAVAVGNRLGSKGPVVLAGGLAVHQPALQKAVRQRLTEQQFTDVRVLSVDPVRGAVELAQRLLLECDADKETK</sequence>
<dbReference type="SUPFAM" id="SSF53067">
    <property type="entry name" value="Actin-like ATPase domain"/>
    <property type="match status" value="2"/>
</dbReference>
<keyword evidence="2" id="KW-0808">Transferase</keyword>
<dbReference type="Pfam" id="PF01869">
    <property type="entry name" value="BcrAD_BadFG"/>
    <property type="match status" value="1"/>
</dbReference>
<reference evidence="2" key="1">
    <citation type="submission" date="2023-03" db="EMBL/GenBank/DDBJ databases">
        <title>Draft genome sequence of a Mycolicibacterium mageritense strain H4_3_1 isolated from a hybrid biological-inorganic system reactor.</title>
        <authorList>
            <person name="Feng X."/>
            <person name="Kazama D."/>
            <person name="Sato K."/>
            <person name="Kobayashi H."/>
        </authorList>
    </citation>
    <scope>NUCLEOTIDE SEQUENCE</scope>
    <source>
        <strain evidence="2">H4_3_1</strain>
    </source>
</reference>
<dbReference type="PANTHER" id="PTHR43190:SF3">
    <property type="entry name" value="N-ACETYL-D-GLUCOSAMINE KINASE"/>
    <property type="match status" value="1"/>
</dbReference>
<evidence type="ECO:0000313" key="3">
    <source>
        <dbReference type="Proteomes" id="UP001241092"/>
    </source>
</evidence>
<dbReference type="Proteomes" id="UP001241092">
    <property type="component" value="Chromosome"/>
</dbReference>
<evidence type="ECO:0000313" key="2">
    <source>
        <dbReference type="EMBL" id="BDY30206.1"/>
    </source>
</evidence>
<organism evidence="2 3">
    <name type="scientific">Mycolicibacterium mageritense</name>
    <name type="common">Mycobacterium mageritense</name>
    <dbReference type="NCBI Taxonomy" id="53462"/>
    <lineage>
        <taxon>Bacteria</taxon>
        <taxon>Bacillati</taxon>
        <taxon>Actinomycetota</taxon>
        <taxon>Actinomycetes</taxon>
        <taxon>Mycobacteriales</taxon>
        <taxon>Mycobacteriaceae</taxon>
        <taxon>Mycolicibacterium</taxon>
    </lineage>
</organism>
<dbReference type="Gene3D" id="3.30.420.40">
    <property type="match status" value="2"/>
</dbReference>
<dbReference type="CDD" id="cd24007">
    <property type="entry name" value="ASKHA_NBD_eukNAGK-like"/>
    <property type="match status" value="1"/>
</dbReference>
<dbReference type="PANTHER" id="PTHR43190">
    <property type="entry name" value="N-ACETYL-D-GLUCOSAMINE KINASE"/>
    <property type="match status" value="1"/>
</dbReference>
<dbReference type="GO" id="GO:0016301">
    <property type="term" value="F:kinase activity"/>
    <property type="evidence" value="ECO:0007669"/>
    <property type="project" value="UniProtKB-KW"/>
</dbReference>
<gene>
    <name evidence="2" type="primary">murK_2</name>
    <name evidence="2" type="ORF">hbim_04149</name>
</gene>
<dbReference type="AlphaFoldDB" id="A0AAI8XPN3"/>
<dbReference type="InterPro" id="IPR043129">
    <property type="entry name" value="ATPase_NBD"/>
</dbReference>
<proteinExistence type="predicted"/>
<dbReference type="InterPro" id="IPR002731">
    <property type="entry name" value="ATPase_BadF"/>
</dbReference>
<name>A0AAI8XPN3_MYCME</name>
<evidence type="ECO:0000259" key="1">
    <source>
        <dbReference type="Pfam" id="PF01869"/>
    </source>
</evidence>
<dbReference type="InterPro" id="IPR052519">
    <property type="entry name" value="Euk-type_GlcNAc_Kinase"/>
</dbReference>
<feature type="domain" description="ATPase BadF/BadG/BcrA/BcrD type" evidence="1">
    <location>
        <begin position="7"/>
        <end position="289"/>
    </location>
</feature>